<dbReference type="AlphaFoldDB" id="A0A1G6USL6"/>
<dbReference type="RefSeq" id="WP_087940200.1">
    <property type="nucleotide sequence ID" value="NZ_FNAC01000030.1"/>
</dbReference>
<gene>
    <name evidence="1" type="ORF">SAMN04488104_103019</name>
</gene>
<organism evidence="1 2">
    <name type="scientific">Algoriphagus faecimaris</name>
    <dbReference type="NCBI Taxonomy" id="686796"/>
    <lineage>
        <taxon>Bacteria</taxon>
        <taxon>Pseudomonadati</taxon>
        <taxon>Bacteroidota</taxon>
        <taxon>Cytophagia</taxon>
        <taxon>Cytophagales</taxon>
        <taxon>Cyclobacteriaceae</taxon>
        <taxon>Algoriphagus</taxon>
    </lineage>
</organism>
<dbReference type="PROSITE" id="PS51257">
    <property type="entry name" value="PROKAR_LIPOPROTEIN"/>
    <property type="match status" value="1"/>
</dbReference>
<accession>A0A1G6USL6</accession>
<evidence type="ECO:0000313" key="2">
    <source>
        <dbReference type="Proteomes" id="UP000199060"/>
    </source>
</evidence>
<protein>
    <submittedName>
        <fullName evidence="1">Uncharacterized protein</fullName>
    </submittedName>
</protein>
<proteinExistence type="predicted"/>
<evidence type="ECO:0000313" key="1">
    <source>
        <dbReference type="EMBL" id="SDD44299.1"/>
    </source>
</evidence>
<sequence length="321" mass="35836">MKKILTILISAFTMLSCSQFSENFDGSIKEKKKKSISEDGENDGENLRTLFTECGGFFFPSQPYTTINSYYQYPAQNLNIGSLLIGEDFSITFHVYDIPNRYTIKSGGNTIYTTGWIGTANYPGPWGQSINTFNSLNVNLTKNYSTTYEVIVETQTPPNYSYSPNQDNWEVWVTCPKEDEPIPGPGPTPICECCGDWVEGNHDEYAEYKTYDVIIDTSCLTNGDSFSFYVQSHEIPNRFQVFENGVSISDSGWLGQANFSGPWGASINNISDTSMPLVTFNSGSTYEMKVETKTAPDATYYPAFDYWYAQMSCISGGGGIQ</sequence>
<reference evidence="2" key="1">
    <citation type="submission" date="2016-10" db="EMBL/GenBank/DDBJ databases">
        <authorList>
            <person name="Varghese N."/>
            <person name="Submissions S."/>
        </authorList>
    </citation>
    <scope>NUCLEOTIDE SEQUENCE [LARGE SCALE GENOMIC DNA]</scope>
    <source>
        <strain evidence="2">DSM 23095</strain>
    </source>
</reference>
<dbReference type="EMBL" id="FNAC01000030">
    <property type="protein sequence ID" value="SDD44299.1"/>
    <property type="molecule type" value="Genomic_DNA"/>
</dbReference>
<dbReference type="STRING" id="686796.SAMN04488104_103019"/>
<name>A0A1G6USL6_9BACT</name>
<dbReference type="OrthoDB" id="2972467at2"/>
<keyword evidence="2" id="KW-1185">Reference proteome</keyword>
<dbReference type="Proteomes" id="UP000199060">
    <property type="component" value="Unassembled WGS sequence"/>
</dbReference>